<organism evidence="1 2">
    <name type="scientific">Rhizobium etli 8C-3</name>
    <dbReference type="NCBI Taxonomy" id="538025"/>
    <lineage>
        <taxon>Bacteria</taxon>
        <taxon>Pseudomonadati</taxon>
        <taxon>Pseudomonadota</taxon>
        <taxon>Alphaproteobacteria</taxon>
        <taxon>Hyphomicrobiales</taxon>
        <taxon>Rhizobiaceae</taxon>
        <taxon>Rhizobium/Agrobacterium group</taxon>
        <taxon>Rhizobium</taxon>
    </lineage>
</organism>
<gene>
    <name evidence="1" type="ORF">AM571_CH01048</name>
</gene>
<name>A0A1L5P179_RHIET</name>
<evidence type="ECO:0000313" key="2">
    <source>
        <dbReference type="Proteomes" id="UP000185109"/>
    </source>
</evidence>
<dbReference type="Proteomes" id="UP000185109">
    <property type="component" value="Chromosome"/>
</dbReference>
<dbReference type="AlphaFoldDB" id="A0A1L5P179"/>
<accession>A0A1L5P179</accession>
<protein>
    <submittedName>
        <fullName evidence="1">Uncharacterized protein</fullName>
    </submittedName>
</protein>
<proteinExistence type="predicted"/>
<reference evidence="1 2" key="1">
    <citation type="submission" date="2016-09" db="EMBL/GenBank/DDBJ databases">
        <title>The complete genome sequences of Rhizobium gallicum, symbiovars gallicum and phaseoli, symbionts associated to common bean (Phaseolus vulgaris).</title>
        <authorList>
            <person name="Bustos P."/>
            <person name="Santamaria R.I."/>
            <person name="Perez-Carrascal O.M."/>
            <person name="Juarez S."/>
            <person name="Lozano L."/>
            <person name="Martinez-Flores I."/>
            <person name="Martinez-Romero E."/>
            <person name="Cevallos M."/>
            <person name="Romero D."/>
            <person name="Davila G."/>
            <person name="Gonzalez V."/>
        </authorList>
    </citation>
    <scope>NUCLEOTIDE SEQUENCE [LARGE SCALE GENOMIC DNA]</scope>
    <source>
        <strain evidence="1 2">8C-3</strain>
    </source>
</reference>
<dbReference type="EMBL" id="CP017241">
    <property type="protein sequence ID" value="APO73888.1"/>
    <property type="molecule type" value="Genomic_DNA"/>
</dbReference>
<sequence length="70" mass="7654">MYHGNLDDVDRVFTAIMQMAAADNGKQRDNGIGTAFKLSEAGEAKAKRYIGFIVRHARDAFTAYRGCPSG</sequence>
<evidence type="ECO:0000313" key="1">
    <source>
        <dbReference type="EMBL" id="APO73888.1"/>
    </source>
</evidence>